<keyword evidence="2" id="KW-0378">Hydrolase</keyword>
<protein>
    <submittedName>
        <fullName evidence="7">Helicase conserved C-terminal domain-containing protein</fullName>
    </submittedName>
</protein>
<dbReference type="AlphaFoldDB" id="A0A2H1I6R2"/>
<dbReference type="InterPro" id="IPR014001">
    <property type="entry name" value="Helicase_ATP-bd"/>
</dbReference>
<dbReference type="Proteomes" id="UP000234382">
    <property type="component" value="Unassembled WGS sequence"/>
</dbReference>
<dbReference type="GO" id="GO:0005524">
    <property type="term" value="F:ATP binding"/>
    <property type="evidence" value="ECO:0007669"/>
    <property type="project" value="UniProtKB-KW"/>
</dbReference>
<keyword evidence="3 7" id="KW-0347">Helicase</keyword>
<evidence type="ECO:0000259" key="5">
    <source>
        <dbReference type="PROSITE" id="PS51192"/>
    </source>
</evidence>
<dbReference type="RefSeq" id="WP_101544319.1">
    <property type="nucleotide sequence ID" value="NZ_FXYX01000002.1"/>
</dbReference>
<reference evidence="8" key="1">
    <citation type="submission" date="2017-03" db="EMBL/GenBank/DDBJ databases">
        <authorList>
            <person name="Monnet C."/>
        </authorList>
    </citation>
    <scope>NUCLEOTIDE SEQUENCE [LARGE SCALE GENOMIC DNA]</scope>
    <source>
        <strain evidence="8">ATCC 49514</strain>
    </source>
</reference>
<dbReference type="PANTHER" id="PTHR12131">
    <property type="entry name" value="ATP-DEPENDENT RNA AND DNA HELICASE"/>
    <property type="match status" value="1"/>
</dbReference>
<dbReference type="SMART" id="SM00490">
    <property type="entry name" value="HELICc"/>
    <property type="match status" value="1"/>
</dbReference>
<dbReference type="PANTHER" id="PTHR12131:SF1">
    <property type="entry name" value="ATP-DEPENDENT RNA HELICASE SUPV3L1, MITOCHONDRIAL-RELATED"/>
    <property type="match status" value="1"/>
</dbReference>
<gene>
    <name evidence="7" type="ORF">BI49514_00688</name>
</gene>
<dbReference type="Pfam" id="PF12029">
    <property type="entry name" value="DUF3516"/>
    <property type="match status" value="1"/>
</dbReference>
<organism evidence="7 8">
    <name type="scientific">Brevibacterium iodinum ATCC 49514</name>
    <dbReference type="NCBI Taxonomy" id="1255616"/>
    <lineage>
        <taxon>Bacteria</taxon>
        <taxon>Bacillati</taxon>
        <taxon>Actinomycetota</taxon>
        <taxon>Actinomycetes</taxon>
        <taxon>Micrococcales</taxon>
        <taxon>Brevibacteriaceae</taxon>
        <taxon>Brevibacterium</taxon>
    </lineage>
</organism>
<evidence type="ECO:0000256" key="1">
    <source>
        <dbReference type="ARBA" id="ARBA00022741"/>
    </source>
</evidence>
<dbReference type="CDD" id="cd17921">
    <property type="entry name" value="DEXHc_Ski2"/>
    <property type="match status" value="1"/>
</dbReference>
<dbReference type="InterPro" id="IPR011545">
    <property type="entry name" value="DEAD/DEAH_box_helicase_dom"/>
</dbReference>
<dbReference type="PROSITE" id="PS51192">
    <property type="entry name" value="HELICASE_ATP_BIND_1"/>
    <property type="match status" value="1"/>
</dbReference>
<feature type="domain" description="Helicase ATP-binding" evidence="5">
    <location>
        <begin position="40"/>
        <end position="183"/>
    </location>
</feature>
<name>A0A2H1I6R2_9MICO</name>
<dbReference type="SMART" id="SM00487">
    <property type="entry name" value="DEXDc"/>
    <property type="match status" value="1"/>
</dbReference>
<evidence type="ECO:0000313" key="8">
    <source>
        <dbReference type="Proteomes" id="UP000234382"/>
    </source>
</evidence>
<dbReference type="SUPFAM" id="SSF52540">
    <property type="entry name" value="P-loop containing nucleoside triphosphate hydrolases"/>
    <property type="match status" value="1"/>
</dbReference>
<dbReference type="InterPro" id="IPR027417">
    <property type="entry name" value="P-loop_NTPase"/>
</dbReference>
<evidence type="ECO:0000256" key="2">
    <source>
        <dbReference type="ARBA" id="ARBA00022801"/>
    </source>
</evidence>
<accession>A0A2H1I6R2</accession>
<proteinExistence type="predicted"/>
<evidence type="ECO:0000259" key="6">
    <source>
        <dbReference type="PROSITE" id="PS51194"/>
    </source>
</evidence>
<feature type="domain" description="Helicase C-terminal" evidence="6">
    <location>
        <begin position="216"/>
        <end position="404"/>
    </location>
</feature>
<dbReference type="InterPro" id="IPR050699">
    <property type="entry name" value="RNA-DNA_Helicase"/>
</dbReference>
<dbReference type="Pfam" id="PF00270">
    <property type="entry name" value="DEAD"/>
    <property type="match status" value="1"/>
</dbReference>
<evidence type="ECO:0000256" key="3">
    <source>
        <dbReference type="ARBA" id="ARBA00022806"/>
    </source>
</evidence>
<keyword evidence="8" id="KW-1185">Reference proteome</keyword>
<dbReference type="GO" id="GO:0003676">
    <property type="term" value="F:nucleic acid binding"/>
    <property type="evidence" value="ECO:0007669"/>
    <property type="project" value="InterPro"/>
</dbReference>
<dbReference type="EMBL" id="FXYX01000002">
    <property type="protein sequence ID" value="SMX70806.1"/>
    <property type="molecule type" value="Genomic_DNA"/>
</dbReference>
<sequence length="845" mass="93256">MARLQEIPAEFADDDTIYESFGEYCREIGVEPYPAQDEAFLTILAGDNTIMATPTGSGKSLVALFALYQSFTRGIRSYYTAPLKALVSEKFFSLIDAFGPENVGMITGDSTVNPEATVICATAEILANQALREGGMLDAGMVVMDEFHYVADPSRGWAWQVPLLEMPQTQFVLMSATLGDTTDIRRTMTETTGRDSSVVTSATRPVPLDYEYSTETLSDTLRGLVRNDKAPVYVVSYSQNGAIDLATNLLSVDLASKEQKAAIAAAIKGFTFGKGFGTSLRKLLLHGVGVHHAGMLPKYRRLIEQLALKGLLLVISGTDTLGVGINVPIRSVLLTGLTKFDGRKMRRLSVREFQQLAGRAGRAGFDTRGYVIAQAPEHVIDNLKAEAKAANDDKKKKKKVKKKAAPVGFVGWSEETFAKLIEGESETLRPRMKIDHSTILNLVARPGSDVSTISDFIDKTHETRERRLDLKLTAISIGRSLIDAGLIEVRGSELIATQDLGPQFALNQPLAPFVLAALELLDEDDDTYALDVVSIVEATTSVPFQILKGQLDRIKGETLAELKAEGVEYAERMAILDEIESPAPLAEMLDPAFDHFVETHPWLHRGGFEPKSVVRDMLEQAMGFTQFVGYYGLARAEGSLLRYLTDVYRALLHNVPAENRTEELETIIEWCGETIARTDSSLLDEWRTLQGLDPTEAPDDLPALDRRFSENTKVFTAEVRNALFHRVLLAERANYTELGRLDAESGFDSRAWEDAIEDFYDEYGELIVDQKARGREYIDITPGSDTWSVRQILADPDDNRDWAIDAEVDVAASDESGDIVLRILSVGEIGRFAGNRCEYSNVSAE</sequence>
<dbReference type="Gene3D" id="3.40.50.300">
    <property type="entry name" value="P-loop containing nucleotide triphosphate hydrolases"/>
    <property type="match status" value="2"/>
</dbReference>
<evidence type="ECO:0000256" key="4">
    <source>
        <dbReference type="ARBA" id="ARBA00022840"/>
    </source>
</evidence>
<dbReference type="GO" id="GO:0004386">
    <property type="term" value="F:helicase activity"/>
    <property type="evidence" value="ECO:0007669"/>
    <property type="project" value="UniProtKB-KW"/>
</dbReference>
<dbReference type="GO" id="GO:0016787">
    <property type="term" value="F:hydrolase activity"/>
    <property type="evidence" value="ECO:0007669"/>
    <property type="project" value="UniProtKB-KW"/>
</dbReference>
<keyword evidence="4" id="KW-0067">ATP-binding</keyword>
<dbReference type="PROSITE" id="PS51194">
    <property type="entry name" value="HELICASE_CTER"/>
    <property type="match status" value="1"/>
</dbReference>
<dbReference type="InterPro" id="IPR021904">
    <property type="entry name" value="DUF3516"/>
</dbReference>
<dbReference type="InterPro" id="IPR001650">
    <property type="entry name" value="Helicase_C-like"/>
</dbReference>
<evidence type="ECO:0000313" key="7">
    <source>
        <dbReference type="EMBL" id="SMX70806.1"/>
    </source>
</evidence>
<keyword evidence="1" id="KW-0547">Nucleotide-binding</keyword>